<name>A0A1Q5ZYS6_9SPHI</name>
<comment type="caution">
    <text evidence="1">The sequence shown here is derived from an EMBL/GenBank/DDBJ whole genome shotgun (WGS) entry which is preliminary data.</text>
</comment>
<evidence type="ECO:0000313" key="2">
    <source>
        <dbReference type="Proteomes" id="UP000186720"/>
    </source>
</evidence>
<accession>A0A1Q5ZYS6</accession>
<protein>
    <submittedName>
        <fullName evidence="1">Uncharacterized protein</fullName>
    </submittedName>
</protein>
<gene>
    <name evidence="1" type="ORF">RG47T_2364</name>
</gene>
<evidence type="ECO:0000313" key="1">
    <source>
        <dbReference type="EMBL" id="OKS86906.1"/>
    </source>
</evidence>
<dbReference type="Proteomes" id="UP000186720">
    <property type="component" value="Unassembled WGS sequence"/>
</dbReference>
<dbReference type="EMBL" id="MPPL01000001">
    <property type="protein sequence ID" value="OKS86906.1"/>
    <property type="molecule type" value="Genomic_DNA"/>
</dbReference>
<proteinExistence type="predicted"/>
<organism evidence="1 2">
    <name type="scientific">Mucilaginibacter polytrichastri</name>
    <dbReference type="NCBI Taxonomy" id="1302689"/>
    <lineage>
        <taxon>Bacteria</taxon>
        <taxon>Pseudomonadati</taxon>
        <taxon>Bacteroidota</taxon>
        <taxon>Sphingobacteriia</taxon>
        <taxon>Sphingobacteriales</taxon>
        <taxon>Sphingobacteriaceae</taxon>
        <taxon>Mucilaginibacter</taxon>
    </lineage>
</organism>
<sequence>MSINTYGIREIKTELKHLSAVQLNDLCLRMAKYKKENKELLSYLLFEAHDEEAFIASVKAETGMMYSQLTNPSYQQAKGIRKILRVITKHVKFMGSKQAEVELLIQFCKDYLDYADRRSNYKPLRQILIRQLTKIKAAIGKLQEDLQFDYQQEFNDLVMDADKKLNWINKSEFLM</sequence>
<dbReference type="STRING" id="1302689.RG47T_2364"/>
<dbReference type="RefSeq" id="WP_074489593.1">
    <property type="nucleotide sequence ID" value="NZ_FPAM01000014.1"/>
</dbReference>
<dbReference type="AlphaFoldDB" id="A0A1Q5ZYS6"/>
<dbReference type="OrthoDB" id="978748at2"/>
<keyword evidence="2" id="KW-1185">Reference proteome</keyword>
<reference evidence="1" key="1">
    <citation type="submission" date="2016-11" db="EMBL/GenBank/DDBJ databases">
        <title>Whole Genome Sequencing of Mucilaginibacter polytrichastri RG4-7(T) isolated from the moss sample.</title>
        <authorList>
            <person name="Li Y."/>
        </authorList>
    </citation>
    <scope>NUCLEOTIDE SEQUENCE [LARGE SCALE GENOMIC DNA]</scope>
    <source>
        <strain evidence="1">RG4-7</strain>
    </source>
</reference>